<evidence type="ECO:0000313" key="3">
    <source>
        <dbReference type="EMBL" id="TYK30888.1"/>
    </source>
</evidence>
<dbReference type="OrthoDB" id="422839at2759"/>
<dbReference type="Proteomes" id="UP000321947">
    <property type="component" value="Unassembled WGS sequence"/>
</dbReference>
<evidence type="ECO:0000259" key="1">
    <source>
        <dbReference type="Pfam" id="PF25597"/>
    </source>
</evidence>
<dbReference type="EMBL" id="SSTD01000141">
    <property type="protein sequence ID" value="TYK30888.1"/>
    <property type="molecule type" value="Genomic_DNA"/>
</dbReference>
<sequence length="130" mass="14966">MLGAKSLKKAFRGYRLWDPTIHKVIISRDVIFMEDKKQVADDSTVNENFEIAIVHVEKESVDDFSEAELMHEIQKPVEQQVLEIFRSDQTTRLLGWQSEYIMESNVAYCLITEDGKPLTLKEAMTSSNVV</sequence>
<dbReference type="AlphaFoldDB" id="A0A5A7T2H6"/>
<gene>
    <name evidence="3" type="ORF">E5676_scaffold455G00920</name>
    <name evidence="2" type="ORF">E6C27_scaffold285G003510</name>
</gene>
<reference evidence="4 5" key="1">
    <citation type="submission" date="2019-08" db="EMBL/GenBank/DDBJ databases">
        <title>Draft genome sequences of two oriental melons (Cucumis melo L. var makuwa).</title>
        <authorList>
            <person name="Kwon S.-Y."/>
        </authorList>
    </citation>
    <scope>NUCLEOTIDE SEQUENCE [LARGE SCALE GENOMIC DNA]</scope>
    <source>
        <strain evidence="5">cv. Chang Bougi</strain>
        <strain evidence="4">cv. SW 3</strain>
        <tissue evidence="2">Leaf</tissue>
    </source>
</reference>
<evidence type="ECO:0000313" key="2">
    <source>
        <dbReference type="EMBL" id="KAA0035655.1"/>
    </source>
</evidence>
<proteinExistence type="predicted"/>
<name>A0A5A7T2H6_CUCMM</name>
<dbReference type="Proteomes" id="UP000321393">
    <property type="component" value="Unassembled WGS sequence"/>
</dbReference>
<evidence type="ECO:0000313" key="5">
    <source>
        <dbReference type="Proteomes" id="UP000321947"/>
    </source>
</evidence>
<protein>
    <submittedName>
        <fullName evidence="2">Polyprotein</fullName>
    </submittedName>
</protein>
<organism evidence="2 4">
    <name type="scientific">Cucumis melo var. makuwa</name>
    <name type="common">Oriental melon</name>
    <dbReference type="NCBI Taxonomy" id="1194695"/>
    <lineage>
        <taxon>Eukaryota</taxon>
        <taxon>Viridiplantae</taxon>
        <taxon>Streptophyta</taxon>
        <taxon>Embryophyta</taxon>
        <taxon>Tracheophyta</taxon>
        <taxon>Spermatophyta</taxon>
        <taxon>Magnoliopsida</taxon>
        <taxon>eudicotyledons</taxon>
        <taxon>Gunneridae</taxon>
        <taxon>Pentapetalae</taxon>
        <taxon>rosids</taxon>
        <taxon>fabids</taxon>
        <taxon>Cucurbitales</taxon>
        <taxon>Cucurbitaceae</taxon>
        <taxon>Benincaseae</taxon>
        <taxon>Cucumis</taxon>
    </lineage>
</organism>
<evidence type="ECO:0000313" key="4">
    <source>
        <dbReference type="Proteomes" id="UP000321393"/>
    </source>
</evidence>
<dbReference type="EMBL" id="SSTE01019907">
    <property type="protein sequence ID" value="KAA0035655.1"/>
    <property type="molecule type" value="Genomic_DNA"/>
</dbReference>
<comment type="caution">
    <text evidence="2">The sequence shown here is derived from an EMBL/GenBank/DDBJ whole genome shotgun (WGS) entry which is preliminary data.</text>
</comment>
<dbReference type="InterPro" id="IPR057670">
    <property type="entry name" value="SH3_retrovirus"/>
</dbReference>
<accession>A0A5A7T2H6</accession>
<feature type="domain" description="Retroviral polymerase SH3-like" evidence="1">
    <location>
        <begin position="12"/>
        <end position="38"/>
    </location>
</feature>
<dbReference type="Pfam" id="PF25597">
    <property type="entry name" value="SH3_retrovirus"/>
    <property type="match status" value="1"/>
</dbReference>